<dbReference type="FunFam" id="3.40.50.300:FF:000056">
    <property type="entry name" value="Cell division ATP-binding protein FtsE"/>
    <property type="match status" value="1"/>
</dbReference>
<gene>
    <name evidence="8" type="ORF">SAMN04488559_11579</name>
</gene>
<accession>A0A1H9TRG0</accession>
<feature type="domain" description="ABC transporter" evidence="7">
    <location>
        <begin position="2"/>
        <end position="212"/>
    </location>
</feature>
<evidence type="ECO:0000313" key="8">
    <source>
        <dbReference type="EMBL" id="SER99598.1"/>
    </source>
</evidence>
<dbReference type="Gene3D" id="3.40.50.300">
    <property type="entry name" value="P-loop containing nucleotide triphosphate hydrolases"/>
    <property type="match status" value="1"/>
</dbReference>
<comment type="similarity">
    <text evidence="1">Belongs to the ABC transporter superfamily.</text>
</comment>
<evidence type="ECO:0000256" key="4">
    <source>
        <dbReference type="ARBA" id="ARBA00022840"/>
    </source>
</evidence>
<organism evidence="8 9">
    <name type="scientific">Isobaculum melis</name>
    <dbReference type="NCBI Taxonomy" id="142588"/>
    <lineage>
        <taxon>Bacteria</taxon>
        <taxon>Bacillati</taxon>
        <taxon>Bacillota</taxon>
        <taxon>Bacilli</taxon>
        <taxon>Lactobacillales</taxon>
        <taxon>Carnobacteriaceae</taxon>
        <taxon>Isobaculum</taxon>
    </lineage>
</organism>
<name>A0A1H9TRG0_9LACT</name>
<dbReference type="RefSeq" id="WP_092653276.1">
    <property type="nucleotide sequence ID" value="NZ_FOHA01000015.1"/>
</dbReference>
<dbReference type="InterPro" id="IPR017911">
    <property type="entry name" value="MacB-like_ATP-bd"/>
</dbReference>
<proteinExistence type="inferred from homology"/>
<keyword evidence="3" id="KW-0547">Nucleotide-binding</keyword>
<evidence type="ECO:0000256" key="1">
    <source>
        <dbReference type="ARBA" id="ARBA00005417"/>
    </source>
</evidence>
<dbReference type="EMBL" id="FOHA01000015">
    <property type="protein sequence ID" value="SER99598.1"/>
    <property type="molecule type" value="Genomic_DNA"/>
</dbReference>
<dbReference type="STRING" id="142588.SAMN04488559_11579"/>
<dbReference type="Pfam" id="PF00005">
    <property type="entry name" value="ABC_tran"/>
    <property type="match status" value="1"/>
</dbReference>
<evidence type="ECO:0000256" key="6">
    <source>
        <dbReference type="ARBA" id="ARBA00055994"/>
    </source>
</evidence>
<evidence type="ECO:0000256" key="2">
    <source>
        <dbReference type="ARBA" id="ARBA00022448"/>
    </source>
</evidence>
<evidence type="ECO:0000256" key="3">
    <source>
        <dbReference type="ARBA" id="ARBA00022741"/>
    </source>
</evidence>
<evidence type="ECO:0000259" key="7">
    <source>
        <dbReference type="PROSITE" id="PS50893"/>
    </source>
</evidence>
<dbReference type="InterPro" id="IPR003439">
    <property type="entry name" value="ABC_transporter-like_ATP-bd"/>
</dbReference>
<dbReference type="CDD" id="cd03255">
    <property type="entry name" value="ABC_MJ0796_LolCDE_FtsE"/>
    <property type="match status" value="1"/>
</dbReference>
<comment type="catalytic activity">
    <reaction evidence="5">
        <text>ATP + H2O = ADP + phosphate + H(+)</text>
        <dbReference type="Rhea" id="RHEA:13065"/>
        <dbReference type="ChEBI" id="CHEBI:15377"/>
        <dbReference type="ChEBI" id="CHEBI:15378"/>
        <dbReference type="ChEBI" id="CHEBI:30616"/>
        <dbReference type="ChEBI" id="CHEBI:43474"/>
        <dbReference type="ChEBI" id="CHEBI:456216"/>
    </reaction>
</comment>
<dbReference type="GO" id="GO:0005524">
    <property type="term" value="F:ATP binding"/>
    <property type="evidence" value="ECO:0007669"/>
    <property type="project" value="UniProtKB-KW"/>
</dbReference>
<dbReference type="InterPro" id="IPR017871">
    <property type="entry name" value="ABC_transporter-like_CS"/>
</dbReference>
<sequence length="212" mass="23192">MLIAKNLSYKYQATEVLSNINLSFESGKMYAIIGKSGSGKTTLLSLLSGINATQQGTVILDDKTIKGGQLRAYRRNNSIVFQAYNLINYLTPLQNVKLALEITGNKGNHTQIAKDYLQKVGLNDVQMKRKCTELSGGQQQRVAIARAIACQSKIVFADEPTGNLDSATGEAIIQLLKNLAKEENKCVICVTHDAQLENYADEVIHISDGKIT</sequence>
<evidence type="ECO:0000313" key="9">
    <source>
        <dbReference type="Proteomes" id="UP000198948"/>
    </source>
</evidence>
<protein>
    <submittedName>
        <fullName evidence="8">Putative ABC transport system ATP-binding protein</fullName>
    </submittedName>
</protein>
<dbReference type="PANTHER" id="PTHR42798:SF6">
    <property type="entry name" value="CELL DIVISION ATP-BINDING PROTEIN FTSE"/>
    <property type="match status" value="1"/>
</dbReference>
<dbReference type="GO" id="GO:0005886">
    <property type="term" value="C:plasma membrane"/>
    <property type="evidence" value="ECO:0007669"/>
    <property type="project" value="UniProtKB-ARBA"/>
</dbReference>
<dbReference type="AlphaFoldDB" id="A0A1H9TRG0"/>
<keyword evidence="2" id="KW-0813">Transport</keyword>
<keyword evidence="4 8" id="KW-0067">ATP-binding</keyword>
<dbReference type="PROSITE" id="PS50893">
    <property type="entry name" value="ABC_TRANSPORTER_2"/>
    <property type="match status" value="1"/>
</dbReference>
<keyword evidence="9" id="KW-1185">Reference proteome</keyword>
<evidence type="ECO:0000256" key="5">
    <source>
        <dbReference type="ARBA" id="ARBA00049360"/>
    </source>
</evidence>
<dbReference type="PANTHER" id="PTHR42798">
    <property type="entry name" value="LIPOPROTEIN-RELEASING SYSTEM ATP-BINDING PROTEIN LOLD"/>
    <property type="match status" value="1"/>
</dbReference>
<dbReference type="SMART" id="SM00382">
    <property type="entry name" value="AAA"/>
    <property type="match status" value="1"/>
</dbReference>
<dbReference type="GO" id="GO:0016887">
    <property type="term" value="F:ATP hydrolysis activity"/>
    <property type="evidence" value="ECO:0007669"/>
    <property type="project" value="InterPro"/>
</dbReference>
<reference evidence="8 9" key="1">
    <citation type="submission" date="2016-10" db="EMBL/GenBank/DDBJ databases">
        <authorList>
            <person name="de Groot N.N."/>
        </authorList>
    </citation>
    <scope>NUCLEOTIDE SEQUENCE [LARGE SCALE GENOMIC DNA]</scope>
    <source>
        <strain evidence="8 9">DSM 13760</strain>
    </source>
</reference>
<dbReference type="SUPFAM" id="SSF52540">
    <property type="entry name" value="P-loop containing nucleoside triphosphate hydrolases"/>
    <property type="match status" value="1"/>
</dbReference>
<dbReference type="OrthoDB" id="9791546at2"/>
<dbReference type="PROSITE" id="PS00211">
    <property type="entry name" value="ABC_TRANSPORTER_1"/>
    <property type="match status" value="1"/>
</dbReference>
<dbReference type="InterPro" id="IPR027417">
    <property type="entry name" value="P-loop_NTPase"/>
</dbReference>
<dbReference type="InterPro" id="IPR003593">
    <property type="entry name" value="AAA+_ATPase"/>
</dbReference>
<dbReference type="Proteomes" id="UP000198948">
    <property type="component" value="Unassembled WGS sequence"/>
</dbReference>
<comment type="function">
    <text evidence="6">Part of the ABC transporter FtsEX involved in cellular division. Has ATPase activity. Essential for cell division and viability.</text>
</comment>